<evidence type="ECO:0000256" key="4">
    <source>
        <dbReference type="ARBA" id="ARBA00022801"/>
    </source>
</evidence>
<proteinExistence type="inferred from homology"/>
<evidence type="ECO:0000256" key="1">
    <source>
        <dbReference type="ARBA" id="ARBA00005091"/>
    </source>
</evidence>
<evidence type="ECO:0000256" key="6">
    <source>
        <dbReference type="ARBA" id="ARBA00023102"/>
    </source>
</evidence>
<comment type="caution">
    <text evidence="14">The sequence shown here is derived from an EMBL/GenBank/DDBJ whole genome shotgun (WGS) entry which is preliminary data.</text>
</comment>
<keyword evidence="4 11" id="KW-0378">Hydrolase</keyword>
<dbReference type="GO" id="GO:0016829">
    <property type="term" value="F:lyase activity"/>
    <property type="evidence" value="ECO:0007669"/>
    <property type="project" value="UniProtKB-KW"/>
</dbReference>
<keyword evidence="5 11" id="KW-0315">Glutamine amidotransferase</keyword>
<dbReference type="SUPFAM" id="SSF52317">
    <property type="entry name" value="Class I glutamine amidotransferase-like"/>
    <property type="match status" value="1"/>
</dbReference>
<dbReference type="Pfam" id="PF00117">
    <property type="entry name" value="GATase"/>
    <property type="match status" value="1"/>
</dbReference>
<dbReference type="OrthoDB" id="9807137at2"/>
<feature type="active site" evidence="11 12">
    <location>
        <position position="185"/>
    </location>
</feature>
<dbReference type="CDD" id="cd01748">
    <property type="entry name" value="GATase1_IGP_Synthase"/>
    <property type="match status" value="1"/>
</dbReference>
<protein>
    <recommendedName>
        <fullName evidence="11">Imidazole glycerol phosphate synthase subunit HisH</fullName>
        <ecNumber evidence="11">4.3.2.10</ecNumber>
    </recommendedName>
    <alternativeName>
        <fullName evidence="11">IGP synthase glutaminase subunit</fullName>
        <ecNumber evidence="11">3.5.1.2</ecNumber>
    </alternativeName>
    <alternativeName>
        <fullName evidence="11">IGP synthase subunit HisH</fullName>
    </alternativeName>
    <alternativeName>
        <fullName evidence="11">ImGP synthase subunit HisH</fullName>
        <shortName evidence="11">IGPS subunit HisH</shortName>
    </alternativeName>
</protein>
<dbReference type="InterPro" id="IPR029062">
    <property type="entry name" value="Class_I_gatase-like"/>
</dbReference>
<evidence type="ECO:0000256" key="7">
    <source>
        <dbReference type="ARBA" id="ARBA00023239"/>
    </source>
</evidence>
<accession>A0A2N6PFU4</accession>
<dbReference type="NCBIfam" id="TIGR01855">
    <property type="entry name" value="IMP_synth_hisH"/>
    <property type="match status" value="1"/>
</dbReference>
<dbReference type="Proteomes" id="UP000235703">
    <property type="component" value="Unassembled WGS sequence"/>
</dbReference>
<keyword evidence="6 11" id="KW-0368">Histidine biosynthesis</keyword>
<evidence type="ECO:0000313" key="14">
    <source>
        <dbReference type="EMBL" id="PMB97559.1"/>
    </source>
</evidence>
<dbReference type="PANTHER" id="PTHR42701">
    <property type="entry name" value="IMIDAZOLE GLYCEROL PHOSPHATE SYNTHASE SUBUNIT HISH"/>
    <property type="match status" value="1"/>
</dbReference>
<dbReference type="GO" id="GO:0000107">
    <property type="term" value="F:imidazoleglycerol-phosphate synthase activity"/>
    <property type="evidence" value="ECO:0007669"/>
    <property type="project" value="UniProtKB-UniRule"/>
</dbReference>
<comment type="pathway">
    <text evidence="1 11">Amino-acid biosynthesis; L-histidine biosynthesis; L-histidine from 5-phospho-alpha-D-ribose 1-diphosphate: step 5/9.</text>
</comment>
<dbReference type="GO" id="GO:0005737">
    <property type="term" value="C:cytoplasm"/>
    <property type="evidence" value="ECO:0007669"/>
    <property type="project" value="UniProtKB-SubCell"/>
</dbReference>
<dbReference type="UniPathway" id="UPA00031">
    <property type="reaction ID" value="UER00010"/>
</dbReference>
<comment type="catalytic activity">
    <reaction evidence="10 11">
        <text>L-glutamine + H2O = L-glutamate + NH4(+)</text>
        <dbReference type="Rhea" id="RHEA:15889"/>
        <dbReference type="ChEBI" id="CHEBI:15377"/>
        <dbReference type="ChEBI" id="CHEBI:28938"/>
        <dbReference type="ChEBI" id="CHEBI:29985"/>
        <dbReference type="ChEBI" id="CHEBI:58359"/>
        <dbReference type="EC" id="3.5.1.2"/>
    </reaction>
</comment>
<organism evidence="14 15">
    <name type="scientific">Brevibacterium luteolum</name>
    <dbReference type="NCBI Taxonomy" id="199591"/>
    <lineage>
        <taxon>Bacteria</taxon>
        <taxon>Bacillati</taxon>
        <taxon>Actinomycetota</taxon>
        <taxon>Actinomycetes</taxon>
        <taxon>Micrococcales</taxon>
        <taxon>Brevibacteriaceae</taxon>
        <taxon>Brevibacterium</taxon>
    </lineage>
</organism>
<dbReference type="PROSITE" id="PS51273">
    <property type="entry name" value="GATASE_TYPE_1"/>
    <property type="match status" value="1"/>
</dbReference>
<name>A0A2N6PFU4_9MICO</name>
<reference evidence="14 15" key="1">
    <citation type="submission" date="2017-09" db="EMBL/GenBank/DDBJ databases">
        <title>Bacterial strain isolated from the female urinary microbiota.</title>
        <authorList>
            <person name="Thomas-White K."/>
            <person name="Kumar N."/>
            <person name="Forster S."/>
            <person name="Putonti C."/>
            <person name="Lawley T."/>
            <person name="Wolfe A.J."/>
        </authorList>
    </citation>
    <scope>NUCLEOTIDE SEQUENCE [LARGE SCALE GENOMIC DNA]</scope>
    <source>
        <strain evidence="14 15">UMB0680</strain>
    </source>
</reference>
<evidence type="ECO:0000256" key="8">
    <source>
        <dbReference type="ARBA" id="ARBA00025299"/>
    </source>
</evidence>
<feature type="active site" evidence="11 12">
    <location>
        <position position="183"/>
    </location>
</feature>
<keyword evidence="7 11" id="KW-0456">Lyase</keyword>
<feature type="active site" description="Nucleophile" evidence="11 12">
    <location>
        <position position="82"/>
    </location>
</feature>
<dbReference type="AlphaFoldDB" id="A0A2N6PFU4"/>
<evidence type="ECO:0000256" key="12">
    <source>
        <dbReference type="PIRSR" id="PIRSR000495-1"/>
    </source>
</evidence>
<comment type="subcellular location">
    <subcellularLocation>
        <location evidence="11">Cytoplasm</location>
    </subcellularLocation>
</comment>
<dbReference type="Gene3D" id="3.40.50.880">
    <property type="match status" value="1"/>
</dbReference>
<dbReference type="PANTHER" id="PTHR42701:SF1">
    <property type="entry name" value="IMIDAZOLE GLYCEROL PHOSPHATE SYNTHASE SUBUNIT HISH"/>
    <property type="match status" value="1"/>
</dbReference>
<dbReference type="EC" id="4.3.2.10" evidence="11"/>
<evidence type="ECO:0000259" key="13">
    <source>
        <dbReference type="Pfam" id="PF00117"/>
    </source>
</evidence>
<dbReference type="RefSeq" id="WP_102162642.1">
    <property type="nucleotide sequence ID" value="NZ_PNFZ01000006.1"/>
</dbReference>
<evidence type="ECO:0000256" key="10">
    <source>
        <dbReference type="ARBA" id="ARBA00049534"/>
    </source>
</evidence>
<evidence type="ECO:0000256" key="9">
    <source>
        <dbReference type="ARBA" id="ARBA00047838"/>
    </source>
</evidence>
<evidence type="ECO:0000256" key="11">
    <source>
        <dbReference type="HAMAP-Rule" id="MF_00278"/>
    </source>
</evidence>
<evidence type="ECO:0000256" key="2">
    <source>
        <dbReference type="ARBA" id="ARBA00011152"/>
    </source>
</evidence>
<dbReference type="GO" id="GO:0004359">
    <property type="term" value="F:glutaminase activity"/>
    <property type="evidence" value="ECO:0007669"/>
    <property type="project" value="UniProtKB-EC"/>
</dbReference>
<dbReference type="EMBL" id="PNFZ01000006">
    <property type="protein sequence ID" value="PMB97559.1"/>
    <property type="molecule type" value="Genomic_DNA"/>
</dbReference>
<evidence type="ECO:0000256" key="5">
    <source>
        <dbReference type="ARBA" id="ARBA00022962"/>
    </source>
</evidence>
<comment type="function">
    <text evidence="8 11">IGPS catalyzes the conversion of PRFAR and glutamine to IGP, AICAR and glutamate. The HisH subunit catalyzes the hydrolysis of glutamine to glutamate and ammonia as part of the synthesis of IGP and AICAR. The resulting ammonia molecule is channeled to the active site of HisF.</text>
</comment>
<dbReference type="HAMAP" id="MF_00278">
    <property type="entry name" value="HisH"/>
    <property type="match status" value="1"/>
</dbReference>
<evidence type="ECO:0000256" key="3">
    <source>
        <dbReference type="ARBA" id="ARBA00022605"/>
    </source>
</evidence>
<feature type="domain" description="Glutamine amidotransferase" evidence="13">
    <location>
        <begin position="6"/>
        <end position="198"/>
    </location>
</feature>
<dbReference type="PIRSF" id="PIRSF000495">
    <property type="entry name" value="Amidotransf_hisH"/>
    <property type="match status" value="1"/>
</dbReference>
<gene>
    <name evidence="11" type="primary">hisH</name>
    <name evidence="14" type="ORF">CJ198_10955</name>
</gene>
<keyword evidence="3 11" id="KW-0028">Amino-acid biosynthesis</keyword>
<comment type="subunit">
    <text evidence="2 11">Heterodimer of HisH and HisF.</text>
</comment>
<keyword evidence="15" id="KW-1185">Reference proteome</keyword>
<dbReference type="InterPro" id="IPR017926">
    <property type="entry name" value="GATASE"/>
</dbReference>
<comment type="catalytic activity">
    <reaction evidence="9 11">
        <text>5-[(5-phospho-1-deoxy-D-ribulos-1-ylimino)methylamino]-1-(5-phospho-beta-D-ribosyl)imidazole-4-carboxamide + L-glutamine = D-erythro-1-(imidazol-4-yl)glycerol 3-phosphate + 5-amino-1-(5-phospho-beta-D-ribosyl)imidazole-4-carboxamide + L-glutamate + H(+)</text>
        <dbReference type="Rhea" id="RHEA:24793"/>
        <dbReference type="ChEBI" id="CHEBI:15378"/>
        <dbReference type="ChEBI" id="CHEBI:29985"/>
        <dbReference type="ChEBI" id="CHEBI:58278"/>
        <dbReference type="ChEBI" id="CHEBI:58359"/>
        <dbReference type="ChEBI" id="CHEBI:58475"/>
        <dbReference type="ChEBI" id="CHEBI:58525"/>
        <dbReference type="EC" id="4.3.2.10"/>
    </reaction>
</comment>
<evidence type="ECO:0000313" key="15">
    <source>
        <dbReference type="Proteomes" id="UP000235703"/>
    </source>
</evidence>
<dbReference type="InterPro" id="IPR010139">
    <property type="entry name" value="Imidazole-glycPsynth_HisH"/>
</dbReference>
<dbReference type="GO" id="GO:0000105">
    <property type="term" value="P:L-histidine biosynthetic process"/>
    <property type="evidence" value="ECO:0007669"/>
    <property type="project" value="UniProtKB-UniRule"/>
</dbReference>
<dbReference type="EC" id="3.5.1.2" evidence="11"/>
<keyword evidence="11" id="KW-0963">Cytoplasm</keyword>
<sequence length="207" mass="21574">MSADIVVLDYGVGNVHSALRAVERAGAAAELTADLSRAAAADGLLVPGVGAFGAVMDALESAGAVEVIRTRHRQQRPMLGICVGMQVLYTSGTEHGLTTAGIGLWEGNVTRLDAPVLPHMGWNTVSAAPGSQMFAGIADERFYFVHTYAATEAPADAAVTTCTLDRPFIAAVEDGTTWATQFHPEKSGHAGTTLLANWIQALSAAQK</sequence>